<dbReference type="EMBL" id="MK494092">
    <property type="protein sequence ID" value="QBP29200.1"/>
    <property type="molecule type" value="Genomic_DNA"/>
</dbReference>
<accession>A0A482J530</accession>
<dbReference type="Proteomes" id="UP000294870">
    <property type="component" value="Segment"/>
</dbReference>
<dbReference type="GeneID" id="65119143"/>
<protein>
    <submittedName>
        <fullName evidence="2">Uncharacterized protein</fullName>
    </submittedName>
</protein>
<reference evidence="2 3" key="1">
    <citation type="submission" date="2019-02" db="EMBL/GenBank/DDBJ databases">
        <authorList>
            <person name="Valenzuela R.K."/>
            <person name="Sawyer E."/>
            <person name="Patton C.J."/>
            <person name="Kotturi H."/>
            <person name="Garlena R.A."/>
            <person name="Russell D.A."/>
            <person name="Pope W.H."/>
            <person name="Jacobs-Sera D."/>
            <person name="Hatfull G.F."/>
        </authorList>
    </citation>
    <scope>NUCLEOTIDE SEQUENCE [LARGE SCALE GENOMIC DNA]</scope>
</reference>
<proteinExistence type="predicted"/>
<gene>
    <name evidence="2" type="primary">124</name>
    <name evidence="2" type="ORF">SEA_SILVERLEAF_127</name>
</gene>
<dbReference type="KEGG" id="vg:65119143"/>
<evidence type="ECO:0000313" key="3">
    <source>
        <dbReference type="Proteomes" id="UP000294870"/>
    </source>
</evidence>
<keyword evidence="3" id="KW-1185">Reference proteome</keyword>
<evidence type="ECO:0000256" key="1">
    <source>
        <dbReference type="SAM" id="MobiDB-lite"/>
    </source>
</evidence>
<evidence type="ECO:0000313" key="2">
    <source>
        <dbReference type="EMBL" id="QBP29200.1"/>
    </source>
</evidence>
<feature type="region of interest" description="Disordered" evidence="1">
    <location>
        <begin position="97"/>
        <end position="118"/>
    </location>
</feature>
<dbReference type="RefSeq" id="YP_010101422.1">
    <property type="nucleotide sequence ID" value="NC_055790.1"/>
</dbReference>
<organism evidence="2 3">
    <name type="scientific">Mycobacterium phage Silverleaf</name>
    <dbReference type="NCBI Taxonomy" id="2517969"/>
    <lineage>
        <taxon>Viruses</taxon>
        <taxon>Duplodnaviria</taxon>
        <taxon>Heunggongvirae</taxon>
        <taxon>Uroviricota</taxon>
        <taxon>Caudoviricetes</taxon>
        <taxon>Vilmaviridae</taxon>
        <taxon>Lclasvirinae</taxon>
        <taxon>Bronvirus</taxon>
        <taxon>Bronvirus silverleaf</taxon>
    </lineage>
</organism>
<sequence length="219" mass="24291">MALVTATNRKEFPMFAYVAPAGEAVARVNVFGESGESFATLTEAIQRRIALMDAGYAPTSVWVTVRTGATQWTDVMELDTKVVSAIMLPEIESGLASSPLSASIDDTDQYADHSDPDAMPSVDDVEEMLAWREAAERQRDATEYDRGARRAHGLLDRAYDTRFIGYAESAIQQAERLQPLAERLSEFERAELRILIREANAFIGRVTRSDELARELGRA</sequence>
<name>A0A482J530_9CAUD</name>